<dbReference type="InterPro" id="IPR001737">
    <property type="entry name" value="KsgA/Erm"/>
</dbReference>
<evidence type="ECO:0000256" key="1">
    <source>
        <dbReference type="ARBA" id="ARBA00022603"/>
    </source>
</evidence>
<comment type="similarity">
    <text evidence="7 8">Belongs to the class I-like SAM-binding methyltransferase superfamily. rRNA adenine N(6)-methyltransferase family.</text>
</comment>
<keyword evidence="3 7" id="KW-0949">S-adenosyl-L-methionine</keyword>
<evidence type="ECO:0000256" key="8">
    <source>
        <dbReference type="RuleBase" id="RU362106"/>
    </source>
</evidence>
<evidence type="ECO:0000256" key="4">
    <source>
        <dbReference type="ARBA" id="ARBA00022884"/>
    </source>
</evidence>
<feature type="binding site" evidence="7">
    <location>
        <position position="97"/>
    </location>
    <ligand>
        <name>S-adenosyl-L-methionine</name>
        <dbReference type="ChEBI" id="CHEBI:59789"/>
    </ligand>
</feature>
<dbReference type="AlphaFoldDB" id="A0A177ARD7"/>
<dbReference type="PROSITE" id="PS51689">
    <property type="entry name" value="SAM_RNA_A_N6_MT"/>
    <property type="match status" value="1"/>
</dbReference>
<dbReference type="GO" id="GO:0000179">
    <property type="term" value="F:rRNA (adenine-N6,N6-)-dimethyltransferase activity"/>
    <property type="evidence" value="ECO:0007669"/>
    <property type="project" value="UniProtKB-UniRule"/>
</dbReference>
<organism evidence="10 11">
    <name type="scientific">Intoshia linei</name>
    <dbReference type="NCBI Taxonomy" id="1819745"/>
    <lineage>
        <taxon>Eukaryota</taxon>
        <taxon>Metazoa</taxon>
        <taxon>Spiralia</taxon>
        <taxon>Lophotrochozoa</taxon>
        <taxon>Mesozoa</taxon>
        <taxon>Orthonectida</taxon>
        <taxon>Rhopaluridae</taxon>
        <taxon>Intoshia</taxon>
    </lineage>
</organism>
<feature type="binding site" evidence="7">
    <location>
        <position position="69"/>
    </location>
    <ligand>
        <name>S-adenosyl-L-methionine</name>
        <dbReference type="ChEBI" id="CHEBI:59789"/>
    </ligand>
</feature>
<evidence type="ECO:0000256" key="3">
    <source>
        <dbReference type="ARBA" id="ARBA00022691"/>
    </source>
</evidence>
<dbReference type="Proteomes" id="UP000078046">
    <property type="component" value="Unassembled WGS sequence"/>
</dbReference>
<protein>
    <recommendedName>
        <fullName evidence="8">rRNA adenine N(6)-methyltransferase</fullName>
        <ecNumber evidence="8">2.1.1.-</ecNumber>
    </recommendedName>
</protein>
<comment type="function">
    <text evidence="6">Specifically dimethylates two adjacent adenosines in the loop of a conserved hairpin near the 3'-end of 18S rRNA in the 40S particle. Involved in the pre-rRNA processing steps leading to small-subunit rRNA production independently of its RNA-modifying catalytic activity. Part of the small subunit (SSU) processome, first precursor of the small eukaryotic ribosomal subunit. During the assembly of the SSU processome in the nucleolus, many ribosome biogenesis factors, an RNA chaperone and ribosomal proteins associate with the nascent pre-rRNA and work in concert to generate RNA folding, modifications, rearrangements and cleavage as well as targeted degradation of pre-ribosomal RNA by the RNA exosome.</text>
</comment>
<comment type="subunit">
    <text evidence="5">Part of the small subunit (SSU) processome, composed of more than 70 proteins and the RNA chaperone small nucleolar RNA (snoRNA) U3.</text>
</comment>
<evidence type="ECO:0000256" key="7">
    <source>
        <dbReference type="PROSITE-ProRule" id="PRU01026"/>
    </source>
</evidence>
<dbReference type="EC" id="2.1.1.-" evidence="8"/>
<feature type="binding site" evidence="7">
    <location>
        <position position="23"/>
    </location>
    <ligand>
        <name>S-adenosyl-L-methionine</name>
        <dbReference type="ChEBI" id="CHEBI:59789"/>
    </ligand>
</feature>
<dbReference type="PROSITE" id="PS01131">
    <property type="entry name" value="RRNA_A_DIMETH"/>
    <property type="match status" value="1"/>
</dbReference>
<feature type="binding site" evidence="7">
    <location>
        <position position="21"/>
    </location>
    <ligand>
        <name>S-adenosyl-L-methionine</name>
        <dbReference type="ChEBI" id="CHEBI:59789"/>
    </ligand>
</feature>
<name>A0A177ARD7_9BILA</name>
<evidence type="ECO:0000313" key="11">
    <source>
        <dbReference type="Proteomes" id="UP000078046"/>
    </source>
</evidence>
<evidence type="ECO:0000256" key="5">
    <source>
        <dbReference type="ARBA" id="ARBA00035020"/>
    </source>
</evidence>
<feature type="binding site" evidence="7">
    <location>
        <position position="48"/>
    </location>
    <ligand>
        <name>S-adenosyl-L-methionine</name>
        <dbReference type="ChEBI" id="CHEBI:59789"/>
    </ligand>
</feature>
<evidence type="ECO:0000256" key="6">
    <source>
        <dbReference type="ARBA" id="ARBA00046134"/>
    </source>
</evidence>
<reference evidence="10 11" key="1">
    <citation type="submission" date="2016-04" db="EMBL/GenBank/DDBJ databases">
        <title>The genome of Intoshia linei affirms orthonectids as highly simplified spiralians.</title>
        <authorList>
            <person name="Mikhailov K.V."/>
            <person name="Slusarev G.S."/>
            <person name="Nikitin M.A."/>
            <person name="Logacheva M.D."/>
            <person name="Penin A."/>
            <person name="Aleoshin V."/>
            <person name="Panchin Y.V."/>
        </authorList>
    </citation>
    <scope>NUCLEOTIDE SEQUENCE [LARGE SCALE GENOMIC DNA]</scope>
    <source>
        <strain evidence="10">Intl2013</strain>
        <tissue evidence="10">Whole animal</tissue>
    </source>
</reference>
<dbReference type="PANTHER" id="PTHR11727">
    <property type="entry name" value="DIMETHYLADENOSINE TRANSFERASE"/>
    <property type="match status" value="1"/>
</dbReference>
<feature type="binding site" evidence="7">
    <location>
        <position position="112"/>
    </location>
    <ligand>
        <name>S-adenosyl-L-methionine</name>
        <dbReference type="ChEBI" id="CHEBI:59789"/>
    </ligand>
</feature>
<dbReference type="InterPro" id="IPR020596">
    <property type="entry name" value="rRNA_Ade_Mease_Trfase_CS"/>
</dbReference>
<gene>
    <name evidence="10" type="ORF">A3Q56_07733</name>
</gene>
<evidence type="ECO:0000313" key="10">
    <source>
        <dbReference type="EMBL" id="OAF64558.1"/>
    </source>
</evidence>
<dbReference type="Pfam" id="PF00398">
    <property type="entry name" value="RrnaAD"/>
    <property type="match status" value="1"/>
</dbReference>
<dbReference type="PANTHER" id="PTHR11727:SF7">
    <property type="entry name" value="DIMETHYLADENOSINE TRANSFERASE-RELATED"/>
    <property type="match status" value="1"/>
</dbReference>
<dbReference type="EMBL" id="LWCA01001753">
    <property type="protein sequence ID" value="OAF64558.1"/>
    <property type="molecule type" value="Genomic_DNA"/>
</dbReference>
<feature type="domain" description="Ribosomal RNA adenine methylase transferase N-terminal" evidence="9">
    <location>
        <begin position="28"/>
        <end position="159"/>
    </location>
</feature>
<dbReference type="SMART" id="SM00650">
    <property type="entry name" value="rADc"/>
    <property type="match status" value="1"/>
</dbReference>
<keyword evidence="11" id="KW-1185">Reference proteome</keyword>
<sequence length="163" mass="18783">MPKRKHGETQELKFNTSVGQHILKNPLIIKTMIEKAAIRKTDTILEIGPGTGNLTSKLIEICSKLILFEIDPRMIAELKKRFQNHPNFKNVQIIHGDAVKCDLPYFDVCVANLPYQISSPIVFKLLLHRPQFRKERVHLITICDRNVYVATWNYNDVDETSLS</sequence>
<dbReference type="InterPro" id="IPR029063">
    <property type="entry name" value="SAM-dependent_MTases_sf"/>
</dbReference>
<evidence type="ECO:0000256" key="2">
    <source>
        <dbReference type="ARBA" id="ARBA00022679"/>
    </source>
</evidence>
<comment type="caution">
    <text evidence="10">The sequence shown here is derived from an EMBL/GenBank/DDBJ whole genome shotgun (WGS) entry which is preliminary data.</text>
</comment>
<keyword evidence="2 7" id="KW-0808">Transferase</keyword>
<keyword evidence="4 7" id="KW-0694">RNA-binding</keyword>
<dbReference type="CDD" id="cd02440">
    <property type="entry name" value="AdoMet_MTases"/>
    <property type="match status" value="1"/>
</dbReference>
<dbReference type="SUPFAM" id="SSF53335">
    <property type="entry name" value="S-adenosyl-L-methionine-dependent methyltransferases"/>
    <property type="match status" value="1"/>
</dbReference>
<dbReference type="InterPro" id="IPR020598">
    <property type="entry name" value="rRNA_Ade_methylase_Trfase_N"/>
</dbReference>
<accession>A0A177ARD7</accession>
<keyword evidence="8" id="KW-0698">rRNA processing</keyword>
<dbReference type="Gene3D" id="3.40.50.150">
    <property type="entry name" value="Vaccinia Virus protein VP39"/>
    <property type="match status" value="1"/>
</dbReference>
<dbReference type="GO" id="GO:0003723">
    <property type="term" value="F:RNA binding"/>
    <property type="evidence" value="ECO:0007669"/>
    <property type="project" value="UniProtKB-UniRule"/>
</dbReference>
<proteinExistence type="inferred from homology"/>
<dbReference type="OrthoDB" id="74991at2759"/>
<evidence type="ECO:0000259" key="9">
    <source>
        <dbReference type="SMART" id="SM00650"/>
    </source>
</evidence>
<keyword evidence="1 7" id="KW-0489">Methyltransferase</keyword>